<name>A0A8K0CW99_IGNLU</name>
<reference evidence="10" key="1">
    <citation type="submission" date="2019-08" db="EMBL/GenBank/DDBJ databases">
        <title>The genome of the North American firefly Photinus pyralis.</title>
        <authorList>
            <consortium name="Photinus pyralis genome working group"/>
            <person name="Fallon T.R."/>
            <person name="Sander Lower S.E."/>
            <person name="Weng J.-K."/>
        </authorList>
    </citation>
    <scope>NUCLEOTIDE SEQUENCE</scope>
    <source>
        <strain evidence="10">TRF0915ILg1</strain>
        <tissue evidence="10">Whole body</tissue>
    </source>
</reference>
<feature type="compositionally biased region" description="Low complexity" evidence="8">
    <location>
        <begin position="472"/>
        <end position="481"/>
    </location>
</feature>
<evidence type="ECO:0000256" key="8">
    <source>
        <dbReference type="SAM" id="MobiDB-lite"/>
    </source>
</evidence>
<feature type="domain" description="Homeobox" evidence="9">
    <location>
        <begin position="379"/>
        <end position="433"/>
    </location>
</feature>
<evidence type="ECO:0000256" key="2">
    <source>
        <dbReference type="ARBA" id="ARBA00022473"/>
    </source>
</evidence>
<dbReference type="AlphaFoldDB" id="A0A8K0CW99"/>
<evidence type="ECO:0000256" key="4">
    <source>
        <dbReference type="ARBA" id="ARBA00023155"/>
    </source>
</evidence>
<accession>A0A8K0CW99</accession>
<comment type="subcellular location">
    <subcellularLocation>
        <location evidence="1 6 7">Nucleus</location>
    </subcellularLocation>
</comment>
<evidence type="ECO:0000256" key="6">
    <source>
        <dbReference type="PROSITE-ProRule" id="PRU00108"/>
    </source>
</evidence>
<feature type="compositionally biased region" description="Low complexity" evidence="8">
    <location>
        <begin position="445"/>
        <end position="463"/>
    </location>
</feature>
<organism evidence="10 11">
    <name type="scientific">Ignelater luminosus</name>
    <name type="common">Cucubano</name>
    <name type="synonym">Pyrophorus luminosus</name>
    <dbReference type="NCBI Taxonomy" id="2038154"/>
    <lineage>
        <taxon>Eukaryota</taxon>
        <taxon>Metazoa</taxon>
        <taxon>Ecdysozoa</taxon>
        <taxon>Arthropoda</taxon>
        <taxon>Hexapoda</taxon>
        <taxon>Insecta</taxon>
        <taxon>Pterygota</taxon>
        <taxon>Neoptera</taxon>
        <taxon>Endopterygota</taxon>
        <taxon>Coleoptera</taxon>
        <taxon>Polyphaga</taxon>
        <taxon>Elateriformia</taxon>
        <taxon>Elateroidea</taxon>
        <taxon>Elateridae</taxon>
        <taxon>Agrypninae</taxon>
        <taxon>Pyrophorini</taxon>
        <taxon>Ignelater</taxon>
    </lineage>
</organism>
<dbReference type="CDD" id="cd00086">
    <property type="entry name" value="homeodomain"/>
    <property type="match status" value="1"/>
</dbReference>
<dbReference type="FunFam" id="1.10.10.60:FF:000113">
    <property type="entry name" value="homeobox protein Hox-B1"/>
    <property type="match status" value="1"/>
</dbReference>
<evidence type="ECO:0000256" key="1">
    <source>
        <dbReference type="ARBA" id="ARBA00004123"/>
    </source>
</evidence>
<dbReference type="Gene3D" id="1.10.10.60">
    <property type="entry name" value="Homeodomain-like"/>
    <property type="match status" value="1"/>
</dbReference>
<dbReference type="Pfam" id="PF14291">
    <property type="entry name" value="DUF4371"/>
    <property type="match status" value="1"/>
</dbReference>
<protein>
    <recommendedName>
        <fullName evidence="9">Homeobox domain-containing protein</fullName>
    </recommendedName>
</protein>
<dbReference type="GO" id="GO:0000981">
    <property type="term" value="F:DNA-binding transcription factor activity, RNA polymerase II-specific"/>
    <property type="evidence" value="ECO:0007669"/>
    <property type="project" value="InterPro"/>
</dbReference>
<dbReference type="GO" id="GO:0005634">
    <property type="term" value="C:nucleus"/>
    <property type="evidence" value="ECO:0007669"/>
    <property type="project" value="UniProtKB-SubCell"/>
</dbReference>
<dbReference type="GO" id="GO:0000978">
    <property type="term" value="F:RNA polymerase II cis-regulatory region sequence-specific DNA binding"/>
    <property type="evidence" value="ECO:0007669"/>
    <property type="project" value="TreeGrafter"/>
</dbReference>
<dbReference type="InterPro" id="IPR009057">
    <property type="entry name" value="Homeodomain-like_sf"/>
</dbReference>
<proteinExistence type="predicted"/>
<evidence type="ECO:0000256" key="7">
    <source>
        <dbReference type="RuleBase" id="RU000682"/>
    </source>
</evidence>
<sequence>MQGCCSTLGLEDSVGLSKKKALHKTQIINLHVTGTELASEPHSICSSEAESLACGVDTGIINGEGSSLMIKSTMPAKVFQVAELPFKSKDPAEWVVNEGKERMYYMSSTTCDEFIKHMAMSVREEFSSEIKNTKYFLIIMNSTPDISHADQLSVVLRYVLENGSPVERFVTFVSKIGHKAVSMKTAVLNSIENLSLDIQNCREQSYDNASNIAGHYSDLQARIKKKSKLRPVQLVPKRLSATRWSARVDACTALYNTYDAFKETLEVIVTDCAQSPKTKTENVLIQFHKIQNEGKKGNYYQEKVMNHDENTVFDGKRDTGVNMPLHGYRQYSPKIPTPSLNDFSSPSDTTNVNQRNSCLGGNASLNSTILGLNCLNTGRTNFTNKQLTELEKEFHFNKYLTRARRIEIASALQLNETQVKIWFQNRRMKQKKRMKEGLIPVEPINNGTGRNSSGNSPNGGNVNHTDNAHPGSSENSNSESN</sequence>
<dbReference type="PROSITE" id="PS00027">
    <property type="entry name" value="HOMEOBOX_1"/>
    <property type="match status" value="1"/>
</dbReference>
<dbReference type="PROSITE" id="PS50071">
    <property type="entry name" value="HOMEOBOX_2"/>
    <property type="match status" value="1"/>
</dbReference>
<comment type="caution">
    <text evidence="10">The sequence shown here is derived from an EMBL/GenBank/DDBJ whole genome shotgun (WGS) entry which is preliminary data.</text>
</comment>
<evidence type="ECO:0000313" key="11">
    <source>
        <dbReference type="Proteomes" id="UP000801492"/>
    </source>
</evidence>
<dbReference type="EMBL" id="VTPC01006528">
    <property type="protein sequence ID" value="KAF2894845.1"/>
    <property type="molecule type" value="Genomic_DNA"/>
</dbReference>
<dbReference type="InterPro" id="IPR020479">
    <property type="entry name" value="HD_metazoa"/>
</dbReference>
<dbReference type="InterPro" id="IPR046327">
    <property type="entry name" value="HXA1/B1/D1"/>
</dbReference>
<keyword evidence="5 6" id="KW-0539">Nucleus</keyword>
<keyword evidence="11" id="KW-1185">Reference proteome</keyword>
<dbReference type="Proteomes" id="UP000801492">
    <property type="component" value="Unassembled WGS sequence"/>
</dbReference>
<dbReference type="InterPro" id="IPR017970">
    <property type="entry name" value="Homeobox_CS"/>
</dbReference>
<feature type="DNA-binding region" description="Homeobox" evidence="6">
    <location>
        <begin position="381"/>
        <end position="434"/>
    </location>
</feature>
<dbReference type="Pfam" id="PF00046">
    <property type="entry name" value="Homeodomain"/>
    <property type="match status" value="1"/>
</dbReference>
<dbReference type="InterPro" id="IPR025398">
    <property type="entry name" value="DUF4371"/>
</dbReference>
<keyword evidence="4 6" id="KW-0371">Homeobox</keyword>
<evidence type="ECO:0000256" key="3">
    <source>
        <dbReference type="ARBA" id="ARBA00023125"/>
    </source>
</evidence>
<evidence type="ECO:0000256" key="5">
    <source>
        <dbReference type="ARBA" id="ARBA00023242"/>
    </source>
</evidence>
<dbReference type="SMART" id="SM00389">
    <property type="entry name" value="HOX"/>
    <property type="match status" value="1"/>
</dbReference>
<dbReference type="SUPFAM" id="SSF46689">
    <property type="entry name" value="Homeodomain-like"/>
    <property type="match status" value="1"/>
</dbReference>
<dbReference type="InterPro" id="IPR001356">
    <property type="entry name" value="HD"/>
</dbReference>
<evidence type="ECO:0000313" key="10">
    <source>
        <dbReference type="EMBL" id="KAF2894845.1"/>
    </source>
</evidence>
<dbReference type="PRINTS" id="PR00024">
    <property type="entry name" value="HOMEOBOX"/>
</dbReference>
<keyword evidence="2" id="KW-0217">Developmental protein</keyword>
<evidence type="ECO:0000259" key="9">
    <source>
        <dbReference type="PROSITE" id="PS50071"/>
    </source>
</evidence>
<dbReference type="PANTHER" id="PTHR45946:SF4">
    <property type="entry name" value="HOMEOBOX PROTEIN ROUGH-RELATED"/>
    <property type="match status" value="1"/>
</dbReference>
<dbReference type="PANTHER" id="PTHR45946">
    <property type="entry name" value="HOMEOBOX PROTEIN ROUGH-RELATED"/>
    <property type="match status" value="1"/>
</dbReference>
<keyword evidence="3 6" id="KW-0238">DNA-binding</keyword>
<feature type="region of interest" description="Disordered" evidence="8">
    <location>
        <begin position="429"/>
        <end position="481"/>
    </location>
</feature>
<gene>
    <name evidence="10" type="ORF">ILUMI_11315</name>
</gene>
<dbReference type="OrthoDB" id="6159439at2759"/>